<proteinExistence type="predicted"/>
<protein>
    <submittedName>
        <fullName evidence="2">Uncharacterized protein</fullName>
    </submittedName>
</protein>
<dbReference type="PANTHER" id="PTHR47481">
    <property type="match status" value="1"/>
</dbReference>
<keyword evidence="3" id="KW-1185">Reference proteome</keyword>
<evidence type="ECO:0000256" key="1">
    <source>
        <dbReference type="SAM" id="MobiDB-lite"/>
    </source>
</evidence>
<organism evidence="2 3">
    <name type="scientific">Stephania cephalantha</name>
    <dbReference type="NCBI Taxonomy" id="152367"/>
    <lineage>
        <taxon>Eukaryota</taxon>
        <taxon>Viridiplantae</taxon>
        <taxon>Streptophyta</taxon>
        <taxon>Embryophyta</taxon>
        <taxon>Tracheophyta</taxon>
        <taxon>Spermatophyta</taxon>
        <taxon>Magnoliopsida</taxon>
        <taxon>Ranunculales</taxon>
        <taxon>Menispermaceae</taxon>
        <taxon>Menispermoideae</taxon>
        <taxon>Cissampelideae</taxon>
        <taxon>Stephania</taxon>
    </lineage>
</organism>
<dbReference type="AlphaFoldDB" id="A0AAP0L830"/>
<comment type="caution">
    <text evidence="2">The sequence shown here is derived from an EMBL/GenBank/DDBJ whole genome shotgun (WGS) entry which is preliminary data.</text>
</comment>
<evidence type="ECO:0000313" key="3">
    <source>
        <dbReference type="Proteomes" id="UP001419268"/>
    </source>
</evidence>
<dbReference type="EMBL" id="JBBNAG010000001">
    <property type="protein sequence ID" value="KAK9166288.1"/>
    <property type="molecule type" value="Genomic_DNA"/>
</dbReference>
<sequence length="126" mass="13696">MNEADLIASAISGLDFEYTAYASILQERNSLTWPEMYASLLSFEARLQQIHGVTVNLGNTSVTPSANAAFVKTQNPQHNGRLQKHNGKSNSQGRGNGHRGSDTGNRGHRGRGRGRYNGGTRPVCQI</sequence>
<evidence type="ECO:0000313" key="2">
    <source>
        <dbReference type="EMBL" id="KAK9166288.1"/>
    </source>
</evidence>
<dbReference type="PANTHER" id="PTHR47481:SF31">
    <property type="entry name" value="OS01G0873500 PROTEIN"/>
    <property type="match status" value="1"/>
</dbReference>
<name>A0AAP0L830_9MAGN</name>
<feature type="region of interest" description="Disordered" evidence="1">
    <location>
        <begin position="67"/>
        <end position="126"/>
    </location>
</feature>
<dbReference type="Proteomes" id="UP001419268">
    <property type="component" value="Unassembled WGS sequence"/>
</dbReference>
<reference evidence="2 3" key="1">
    <citation type="submission" date="2024-01" db="EMBL/GenBank/DDBJ databases">
        <title>Genome assemblies of Stephania.</title>
        <authorList>
            <person name="Yang L."/>
        </authorList>
    </citation>
    <scope>NUCLEOTIDE SEQUENCE [LARGE SCALE GENOMIC DNA]</scope>
    <source>
        <strain evidence="2">JXDWG</strain>
        <tissue evidence="2">Leaf</tissue>
    </source>
</reference>
<gene>
    <name evidence="2" type="ORF">Scep_001479</name>
</gene>
<accession>A0AAP0L830</accession>
<feature type="compositionally biased region" description="Polar residues" evidence="1">
    <location>
        <begin position="67"/>
        <end position="80"/>
    </location>
</feature>